<dbReference type="EMBL" id="MDDG01000002">
    <property type="protein sequence ID" value="OQE44404.1"/>
    <property type="molecule type" value="Genomic_DNA"/>
</dbReference>
<gene>
    <name evidence="3" type="ORF">PENCOP_c002G06229</name>
</gene>
<feature type="region of interest" description="Disordered" evidence="1">
    <location>
        <begin position="63"/>
        <end position="90"/>
    </location>
</feature>
<sequence>MDMDEYPLYTPIPSLNHELGLMFGFLSLFIVAMGAYIALWRISQTRLRAQDLARRKAYYKKNTPHAPLGTTTSVTAGLPPSPSRDSKSKAEVQEKMLDRICLPENRAELPVHGMEMFAVGKWNARTPHIRCPFSRATPLSPVSPASPLGSGTVDGAVDSVSPVRGEAGLGSIVGVVLDGGRSLSQGLGFNGVRSASPARRVGGRIGPVEIGPAPSRE</sequence>
<evidence type="ECO:0000313" key="3">
    <source>
        <dbReference type="EMBL" id="OQE44404.1"/>
    </source>
</evidence>
<dbReference type="Proteomes" id="UP000191500">
    <property type="component" value="Unassembled WGS sequence"/>
</dbReference>
<evidence type="ECO:0000256" key="2">
    <source>
        <dbReference type="SAM" id="Phobius"/>
    </source>
</evidence>
<accession>A0A1V6V152</accession>
<protein>
    <submittedName>
        <fullName evidence="3">Uncharacterized protein</fullName>
    </submittedName>
</protein>
<keyword evidence="2" id="KW-0472">Membrane</keyword>
<keyword evidence="2" id="KW-0812">Transmembrane</keyword>
<name>A0A1V6V152_9EURO</name>
<comment type="caution">
    <text evidence="3">The sequence shown here is derived from an EMBL/GenBank/DDBJ whole genome shotgun (WGS) entry which is preliminary data.</text>
</comment>
<dbReference type="AlphaFoldDB" id="A0A1V6V152"/>
<dbReference type="STRING" id="36646.A0A1V6V152"/>
<evidence type="ECO:0000256" key="1">
    <source>
        <dbReference type="SAM" id="MobiDB-lite"/>
    </source>
</evidence>
<keyword evidence="4" id="KW-1185">Reference proteome</keyword>
<proteinExistence type="predicted"/>
<keyword evidence="2" id="KW-1133">Transmembrane helix</keyword>
<organism evidence="3 4">
    <name type="scientific">Penicillium coprophilum</name>
    <dbReference type="NCBI Taxonomy" id="36646"/>
    <lineage>
        <taxon>Eukaryota</taxon>
        <taxon>Fungi</taxon>
        <taxon>Dikarya</taxon>
        <taxon>Ascomycota</taxon>
        <taxon>Pezizomycotina</taxon>
        <taxon>Eurotiomycetes</taxon>
        <taxon>Eurotiomycetidae</taxon>
        <taxon>Eurotiales</taxon>
        <taxon>Aspergillaceae</taxon>
        <taxon>Penicillium</taxon>
    </lineage>
</organism>
<feature type="transmembrane region" description="Helical" evidence="2">
    <location>
        <begin position="20"/>
        <end position="39"/>
    </location>
</feature>
<reference evidence="4" key="1">
    <citation type="journal article" date="2017" name="Nat. Microbiol.">
        <title>Global analysis of biosynthetic gene clusters reveals vast potential of secondary metabolite production in Penicillium species.</title>
        <authorList>
            <person name="Nielsen J.C."/>
            <person name="Grijseels S."/>
            <person name="Prigent S."/>
            <person name="Ji B."/>
            <person name="Dainat J."/>
            <person name="Nielsen K.F."/>
            <person name="Frisvad J.C."/>
            <person name="Workman M."/>
            <person name="Nielsen J."/>
        </authorList>
    </citation>
    <scope>NUCLEOTIDE SEQUENCE [LARGE SCALE GENOMIC DNA]</scope>
    <source>
        <strain evidence="4">IBT 31321</strain>
    </source>
</reference>
<evidence type="ECO:0000313" key="4">
    <source>
        <dbReference type="Proteomes" id="UP000191500"/>
    </source>
</evidence>